<keyword evidence="5 6" id="KW-0472">Membrane</keyword>
<feature type="transmembrane region" description="Helical" evidence="6">
    <location>
        <begin position="241"/>
        <end position="261"/>
    </location>
</feature>
<dbReference type="EMBL" id="QMEY01000020">
    <property type="protein sequence ID" value="RBQ15906.1"/>
    <property type="molecule type" value="Genomic_DNA"/>
</dbReference>
<evidence type="ECO:0000313" key="7">
    <source>
        <dbReference type="EMBL" id="RBQ15906.1"/>
    </source>
</evidence>
<comment type="subcellular location">
    <subcellularLocation>
        <location evidence="1">Cell membrane</location>
        <topology evidence="1">Multi-pass membrane protein</topology>
    </subcellularLocation>
</comment>
<dbReference type="CDD" id="cd06581">
    <property type="entry name" value="TM_PBP1_LivM_like"/>
    <property type="match status" value="1"/>
</dbReference>
<sequence>MFRAALTSSTQGRTGVRRRVPVAIVAGVVLLAIPVYADRFWLNLGSFAFAAAIGAVGLMILVGRVGQLSLAHSFFLAVGAYGYIWLSSPAGEESWGLGLPSLPAAVIAVALAGLAGLAFSPLAGRLKGIYLGVASLALVFIGQHVLFTAEPLTGGYNGRNVPELTIGSFQVFGVEPELSVFGVPLRQAERGWYVTLLILVLTTVFAVLVLRSRVGRAFAAIRDGEVHAAALGVRVARYRSVAFTLSSVYAGLAGVLLALLFERVVPEYWDLFLSLEYLAMVVIGGQASVAGAIAGAAFVSSLPLLLQRYSDAIPGMGGAVSDFGPSYVAQILYGGMIVLILYYEPKGLAALATRARKALTPRRAVAAERTPAS</sequence>
<dbReference type="InterPro" id="IPR043428">
    <property type="entry name" value="LivM-like"/>
</dbReference>
<evidence type="ECO:0000256" key="4">
    <source>
        <dbReference type="ARBA" id="ARBA00022989"/>
    </source>
</evidence>
<dbReference type="Pfam" id="PF02653">
    <property type="entry name" value="BPD_transp_2"/>
    <property type="match status" value="1"/>
</dbReference>
<dbReference type="PANTHER" id="PTHR30482:SF5">
    <property type="entry name" value="ABC TRANSPORTER PERMEASE PROTEIN"/>
    <property type="match status" value="1"/>
</dbReference>
<dbReference type="GO" id="GO:0015658">
    <property type="term" value="F:branched-chain amino acid transmembrane transporter activity"/>
    <property type="evidence" value="ECO:0007669"/>
    <property type="project" value="InterPro"/>
</dbReference>
<evidence type="ECO:0000313" key="8">
    <source>
        <dbReference type="Proteomes" id="UP000253303"/>
    </source>
</evidence>
<reference evidence="7 8" key="1">
    <citation type="submission" date="2018-06" db="EMBL/GenBank/DDBJ databases">
        <title>Sphaerisporangium craniellae sp. nov., isolated from a marine sponge in the South China Sea.</title>
        <authorList>
            <person name="Li L."/>
        </authorList>
    </citation>
    <scope>NUCLEOTIDE SEQUENCE [LARGE SCALE GENOMIC DNA]</scope>
    <source>
        <strain evidence="7 8">LHW63015</strain>
    </source>
</reference>
<gene>
    <name evidence="7" type="ORF">DP939_33415</name>
</gene>
<dbReference type="AlphaFoldDB" id="A0A366LPS3"/>
<feature type="transmembrane region" description="Helical" evidence="6">
    <location>
        <begin position="129"/>
        <end position="147"/>
    </location>
</feature>
<evidence type="ECO:0000256" key="1">
    <source>
        <dbReference type="ARBA" id="ARBA00004651"/>
    </source>
</evidence>
<organism evidence="7 8">
    <name type="scientific">Spongiactinospora rosea</name>
    <dbReference type="NCBI Taxonomy" id="2248750"/>
    <lineage>
        <taxon>Bacteria</taxon>
        <taxon>Bacillati</taxon>
        <taxon>Actinomycetota</taxon>
        <taxon>Actinomycetes</taxon>
        <taxon>Streptosporangiales</taxon>
        <taxon>Streptosporangiaceae</taxon>
        <taxon>Spongiactinospora</taxon>
    </lineage>
</organism>
<feature type="transmembrane region" description="Helical" evidence="6">
    <location>
        <begin position="281"/>
        <end position="306"/>
    </location>
</feature>
<keyword evidence="2" id="KW-1003">Cell membrane</keyword>
<feature type="transmembrane region" description="Helical" evidence="6">
    <location>
        <begin position="69"/>
        <end position="86"/>
    </location>
</feature>
<accession>A0A366LPS3</accession>
<keyword evidence="3 6" id="KW-0812">Transmembrane</keyword>
<dbReference type="GO" id="GO:0005886">
    <property type="term" value="C:plasma membrane"/>
    <property type="evidence" value="ECO:0007669"/>
    <property type="project" value="UniProtKB-SubCell"/>
</dbReference>
<feature type="transmembrane region" description="Helical" evidence="6">
    <location>
        <begin position="191"/>
        <end position="210"/>
    </location>
</feature>
<name>A0A366LPS3_9ACTN</name>
<evidence type="ECO:0000256" key="3">
    <source>
        <dbReference type="ARBA" id="ARBA00022692"/>
    </source>
</evidence>
<proteinExistence type="predicted"/>
<evidence type="ECO:0000256" key="6">
    <source>
        <dbReference type="SAM" id="Phobius"/>
    </source>
</evidence>
<comment type="caution">
    <text evidence="7">The sequence shown here is derived from an EMBL/GenBank/DDBJ whole genome shotgun (WGS) entry which is preliminary data.</text>
</comment>
<feature type="transmembrane region" description="Helical" evidence="6">
    <location>
        <begin position="98"/>
        <end position="117"/>
    </location>
</feature>
<keyword evidence="4 6" id="KW-1133">Transmembrane helix</keyword>
<dbReference type="PANTHER" id="PTHR30482">
    <property type="entry name" value="HIGH-AFFINITY BRANCHED-CHAIN AMINO ACID TRANSPORT SYSTEM PERMEASE"/>
    <property type="match status" value="1"/>
</dbReference>
<dbReference type="Proteomes" id="UP000253303">
    <property type="component" value="Unassembled WGS sequence"/>
</dbReference>
<evidence type="ECO:0000256" key="2">
    <source>
        <dbReference type="ARBA" id="ARBA00022475"/>
    </source>
</evidence>
<keyword evidence="8" id="KW-1185">Reference proteome</keyword>
<protein>
    <submittedName>
        <fullName evidence="7">Branched-chain amino acid ABC transporter permease</fullName>
    </submittedName>
</protein>
<feature type="transmembrane region" description="Helical" evidence="6">
    <location>
        <begin position="43"/>
        <end position="62"/>
    </location>
</feature>
<feature type="transmembrane region" description="Helical" evidence="6">
    <location>
        <begin position="20"/>
        <end position="37"/>
    </location>
</feature>
<dbReference type="InterPro" id="IPR001851">
    <property type="entry name" value="ABC_transp_permease"/>
</dbReference>
<evidence type="ECO:0000256" key="5">
    <source>
        <dbReference type="ARBA" id="ARBA00023136"/>
    </source>
</evidence>